<dbReference type="EMBL" id="SLWY01000011">
    <property type="protein sequence ID" value="TCO80924.1"/>
    <property type="molecule type" value="Genomic_DNA"/>
</dbReference>
<evidence type="ECO:0000256" key="1">
    <source>
        <dbReference type="ARBA" id="ARBA00007198"/>
    </source>
</evidence>
<proteinExistence type="inferred from homology"/>
<gene>
    <name evidence="3" type="ORF">EV699_111125</name>
</gene>
<dbReference type="RefSeq" id="WP_132542719.1">
    <property type="nucleotide sequence ID" value="NZ_SLWY01000011.1"/>
</dbReference>
<dbReference type="NCBIfam" id="TIGR01617">
    <property type="entry name" value="arsC_related"/>
    <property type="match status" value="1"/>
</dbReference>
<name>A0A4R2L358_9GAMM</name>
<dbReference type="SUPFAM" id="SSF52833">
    <property type="entry name" value="Thioredoxin-like"/>
    <property type="match status" value="1"/>
</dbReference>
<protein>
    <submittedName>
        <fullName evidence="3">Spx/MgsR family transcriptional regulator</fullName>
    </submittedName>
</protein>
<dbReference type="InterPro" id="IPR006660">
    <property type="entry name" value="Arsenate_reductase-like"/>
</dbReference>
<dbReference type="Pfam" id="PF03960">
    <property type="entry name" value="ArsC"/>
    <property type="match status" value="1"/>
</dbReference>
<organism evidence="3 4">
    <name type="scientific">Plasticicumulans lactativorans</name>
    <dbReference type="NCBI Taxonomy" id="1133106"/>
    <lineage>
        <taxon>Bacteria</taxon>
        <taxon>Pseudomonadati</taxon>
        <taxon>Pseudomonadota</taxon>
        <taxon>Gammaproteobacteria</taxon>
        <taxon>Candidatus Competibacteraceae</taxon>
        <taxon>Plasticicumulans</taxon>
    </lineage>
</organism>
<sequence length="118" mass="13066">MTITLYGIDTCATVRKARAWFAERGAAPRYHELRRDGLAPERLDAWIAALGTERLLNTRGTTWRRLPEAARTHLDAAATRALLLAQPTLIRRPVVEWPDGTVSVGFDAEAFAARCPAP</sequence>
<dbReference type="PANTHER" id="PTHR30041">
    <property type="entry name" value="ARSENATE REDUCTASE"/>
    <property type="match status" value="1"/>
</dbReference>
<evidence type="ECO:0000256" key="2">
    <source>
        <dbReference type="PROSITE-ProRule" id="PRU01282"/>
    </source>
</evidence>
<dbReference type="PANTHER" id="PTHR30041:SF8">
    <property type="entry name" value="PROTEIN YFFB"/>
    <property type="match status" value="1"/>
</dbReference>
<evidence type="ECO:0000313" key="3">
    <source>
        <dbReference type="EMBL" id="TCO80924.1"/>
    </source>
</evidence>
<evidence type="ECO:0000313" key="4">
    <source>
        <dbReference type="Proteomes" id="UP000295765"/>
    </source>
</evidence>
<dbReference type="Gene3D" id="3.40.30.10">
    <property type="entry name" value="Glutaredoxin"/>
    <property type="match status" value="1"/>
</dbReference>
<dbReference type="InterPro" id="IPR036249">
    <property type="entry name" value="Thioredoxin-like_sf"/>
</dbReference>
<keyword evidence="4" id="KW-1185">Reference proteome</keyword>
<dbReference type="AlphaFoldDB" id="A0A4R2L358"/>
<dbReference type="InterPro" id="IPR006504">
    <property type="entry name" value="Tscrpt_reg_Spx/MgsR"/>
</dbReference>
<dbReference type="Proteomes" id="UP000295765">
    <property type="component" value="Unassembled WGS sequence"/>
</dbReference>
<comment type="similarity">
    <text evidence="1 2">Belongs to the ArsC family.</text>
</comment>
<dbReference type="OrthoDB" id="9803749at2"/>
<accession>A0A4R2L358</accession>
<comment type="caution">
    <text evidence="3">The sequence shown here is derived from an EMBL/GenBank/DDBJ whole genome shotgun (WGS) entry which is preliminary data.</text>
</comment>
<reference evidence="3 4" key="1">
    <citation type="submission" date="2019-03" db="EMBL/GenBank/DDBJ databases">
        <title>Genomic Encyclopedia of Type Strains, Phase IV (KMG-IV): sequencing the most valuable type-strain genomes for metagenomic binning, comparative biology and taxonomic classification.</title>
        <authorList>
            <person name="Goeker M."/>
        </authorList>
    </citation>
    <scope>NUCLEOTIDE SEQUENCE [LARGE SCALE GENOMIC DNA]</scope>
    <source>
        <strain evidence="3 4">DSM 25287</strain>
    </source>
</reference>
<dbReference type="PROSITE" id="PS51353">
    <property type="entry name" value="ARSC"/>
    <property type="match status" value="1"/>
</dbReference>